<keyword evidence="6" id="KW-1185">Reference proteome</keyword>
<evidence type="ECO:0000313" key="5">
    <source>
        <dbReference type="EMBL" id="PLN84627.1"/>
    </source>
</evidence>
<dbReference type="SUPFAM" id="SSF51905">
    <property type="entry name" value="FAD/NAD(P)-binding domain"/>
    <property type="match status" value="1"/>
</dbReference>
<sequence>MARHIDIDALVVGAGVGGIYSTYRLSRMGLSTKCIDLAGDVGGTWYWNRYPGAISDTESYLYRYSWDKDDLRTYPWTHHYVYQPEILRYLQHIVAKHDLRKYMQFETEMTSATWNESTGRWAVTCCSGSGEDVIVHARYLVNSLGLLSKANYPDIAGLSSFAGDLVHTARWPEELNLQGKKVGIIGNGSTGTQVMTAIAPIVGSLTSFQRSPQYSVPSGQGPVAKEYRDRVNATYDQIWDGVWSSTVGFGVPESTRKTMEATPEERRQAFQEVWDQGNGFRFMFSAFGDLTTDKQANEEACEFIRGKIGQIVKDPRKAAILKPKDLYARRPLCDSGYYEIFNRENVDVVDLQATPIDKIVPEGIQTADGTTHQLDAIIVATGFDAIQGSYMRLNITGRKGRTIEEHWAKGPKAFGSIACAGFPNMFIVAGPQGPFANFPPVIESEINFIMSCIEYAEYNVDAGPKIMEVSSEAETEWIDLCNRLVEGSLFTSTASWIFGQNIPGRKPSTNFYFGGLKGYLDWVKDQIGNGFPAFLSE</sequence>
<dbReference type="PANTHER" id="PTHR43098:SF5">
    <property type="entry name" value="DUAL-FUNCTIONAL MONOOXYGENASE_METHYLTRANSFERASE PSOF"/>
    <property type="match status" value="1"/>
</dbReference>
<keyword evidence="3" id="KW-0521">NADP</keyword>
<dbReference type="Pfam" id="PF00743">
    <property type="entry name" value="FMO-like"/>
    <property type="match status" value="1"/>
</dbReference>
<protein>
    <submittedName>
        <fullName evidence="5">FAD/NAD(P)-binding domain-containing protein</fullName>
    </submittedName>
</protein>
<dbReference type="InterPro" id="IPR036188">
    <property type="entry name" value="FAD/NAD-bd_sf"/>
</dbReference>
<dbReference type="OrthoDB" id="66881at2759"/>
<keyword evidence="2" id="KW-0274">FAD</keyword>
<dbReference type="GO" id="GO:0050661">
    <property type="term" value="F:NADP binding"/>
    <property type="evidence" value="ECO:0007669"/>
    <property type="project" value="InterPro"/>
</dbReference>
<dbReference type="Proteomes" id="UP000235023">
    <property type="component" value="Unassembled WGS sequence"/>
</dbReference>
<evidence type="ECO:0000256" key="2">
    <source>
        <dbReference type="ARBA" id="ARBA00022827"/>
    </source>
</evidence>
<dbReference type="Gene3D" id="3.50.50.60">
    <property type="entry name" value="FAD/NAD(P)-binding domain"/>
    <property type="match status" value="2"/>
</dbReference>
<evidence type="ECO:0000256" key="1">
    <source>
        <dbReference type="ARBA" id="ARBA00022630"/>
    </source>
</evidence>
<keyword evidence="1" id="KW-0285">Flavoprotein</keyword>
<name>A0A2J5I3Z6_9EURO</name>
<dbReference type="GO" id="GO:0050660">
    <property type="term" value="F:flavin adenine dinucleotide binding"/>
    <property type="evidence" value="ECO:0007669"/>
    <property type="project" value="InterPro"/>
</dbReference>
<keyword evidence="4" id="KW-0560">Oxidoreductase</keyword>
<reference evidence="6" key="1">
    <citation type="submission" date="2017-12" db="EMBL/GenBank/DDBJ databases">
        <authorList>
            <consortium name="DOE Joint Genome Institute"/>
            <person name="Mondo S.J."/>
            <person name="Kjaerbolling I."/>
            <person name="Vesth T.C."/>
            <person name="Frisvad J.C."/>
            <person name="Nybo J.L."/>
            <person name="Theobald S."/>
            <person name="Kuo A."/>
            <person name="Bowyer P."/>
            <person name="Matsuda Y."/>
            <person name="Lyhne E.K."/>
            <person name="Kogle M.E."/>
            <person name="Clum A."/>
            <person name="Lipzen A."/>
            <person name="Salamov A."/>
            <person name="Ngan C.Y."/>
            <person name="Daum C."/>
            <person name="Chiniquy J."/>
            <person name="Barry K."/>
            <person name="LaButti K."/>
            <person name="Haridas S."/>
            <person name="Simmons B.A."/>
            <person name="Magnuson J.K."/>
            <person name="Mortensen U.H."/>
            <person name="Larsen T.O."/>
            <person name="Grigoriev I.V."/>
            <person name="Baker S.E."/>
            <person name="Andersen M.R."/>
            <person name="Nordberg H.P."/>
            <person name="Cantor M.N."/>
            <person name="Hua S.X."/>
        </authorList>
    </citation>
    <scope>NUCLEOTIDE SEQUENCE [LARGE SCALE GENOMIC DNA]</scope>
    <source>
        <strain evidence="6">IBT 19404</strain>
    </source>
</reference>
<organism evidence="5 6">
    <name type="scientific">Aspergillus taichungensis</name>
    <dbReference type="NCBI Taxonomy" id="482145"/>
    <lineage>
        <taxon>Eukaryota</taxon>
        <taxon>Fungi</taxon>
        <taxon>Dikarya</taxon>
        <taxon>Ascomycota</taxon>
        <taxon>Pezizomycotina</taxon>
        <taxon>Eurotiomycetes</taxon>
        <taxon>Eurotiomycetidae</taxon>
        <taxon>Eurotiales</taxon>
        <taxon>Aspergillaceae</taxon>
        <taxon>Aspergillus</taxon>
        <taxon>Aspergillus subgen. Circumdati</taxon>
    </lineage>
</organism>
<dbReference type="EMBL" id="KZ559510">
    <property type="protein sequence ID" value="PLN84627.1"/>
    <property type="molecule type" value="Genomic_DNA"/>
</dbReference>
<evidence type="ECO:0000313" key="6">
    <source>
        <dbReference type="Proteomes" id="UP000235023"/>
    </source>
</evidence>
<dbReference type="PRINTS" id="PR00411">
    <property type="entry name" value="PNDRDTASEI"/>
</dbReference>
<dbReference type="GO" id="GO:0004499">
    <property type="term" value="F:N,N-dimethylaniline monooxygenase activity"/>
    <property type="evidence" value="ECO:0007669"/>
    <property type="project" value="InterPro"/>
</dbReference>
<dbReference type="AlphaFoldDB" id="A0A2J5I3Z6"/>
<gene>
    <name evidence="5" type="ORF">BDW42DRAFT_199403</name>
</gene>
<accession>A0A2J5I3Z6</accession>
<evidence type="ECO:0000256" key="4">
    <source>
        <dbReference type="ARBA" id="ARBA00023002"/>
    </source>
</evidence>
<evidence type="ECO:0000256" key="3">
    <source>
        <dbReference type="ARBA" id="ARBA00022857"/>
    </source>
</evidence>
<dbReference type="InterPro" id="IPR050775">
    <property type="entry name" value="FAD-binding_Monooxygenases"/>
</dbReference>
<dbReference type="InterPro" id="IPR020946">
    <property type="entry name" value="Flavin_mOase-like"/>
</dbReference>
<dbReference type="PANTHER" id="PTHR43098">
    <property type="entry name" value="L-ORNITHINE N(5)-MONOOXYGENASE-RELATED"/>
    <property type="match status" value="1"/>
</dbReference>
<proteinExistence type="predicted"/>